<dbReference type="EMBL" id="MU853348">
    <property type="protein sequence ID" value="KAK4110864.1"/>
    <property type="molecule type" value="Genomic_DNA"/>
</dbReference>
<evidence type="ECO:0000313" key="3">
    <source>
        <dbReference type="EMBL" id="KAK4110864.1"/>
    </source>
</evidence>
<sequence>MPSETERSVKTIGSPTNRKRPPPENFERQRLKRPKIEYEENDVLLYYDSTLAALADDLGGLAMARTLDVLPDEILTSIFEYLIPQPVALGNGTSLCNRLVWEWTSYCIAKADLVRLCRVSRRIYTIARPLLYRNILITRPYGLCLLLCNLVRNPWLGRHIRHISSAISLEDPDTVSRCGRAWECLSTLFLDHLQLDGDIGQDHSFWKVRSWFKQHAANNVTDPLFPSMVLCAILCLANKIETLYLLLREPSPDFPRSVMWTWFLDDANSSVESHHSIPQGITTSTGYPPWEQLNETPCWPPPFLWKVVIEFGDYGGCNLVTCYMIRHIDSGIYMHQRDKFCVPGMEDTLTALNQGRYPRSSIVRLTAEEHSHFNGYLDSLMRLEFFRNLRLKRFIDALKAMAHTQAIPSRDLKAMAYTGTVHSRDLISSSQMTLRSLGEILSHMKRSWSPRLNVINKFLSIHVGDFLYRLLPLTEKPIHIDNLVSLTLYSEPPRSSDMSELVTDRWRRYDPMLSSPHRPLEFRLFALSQKAPKLRELHLPLCMGPDLTAFIYGPPGRLRWLDRLASLRTLTITMEGLFGKFARCAYIFDLLARQPPNAAGTASTKELEERMLRGLVEALPPSLARLNLIEWFGEYVNEEWTASQKSRIEKYHRIIVMGLWKLPRFVKEQRPALKMIEFRSKPWEDLNSDALLEYWATIGRRAIFYVIKAYERHGVKLAIRSDVWYCY</sequence>
<proteinExistence type="predicted"/>
<accession>A0AAN6TAZ7</accession>
<evidence type="ECO:0000313" key="4">
    <source>
        <dbReference type="Proteomes" id="UP001302812"/>
    </source>
</evidence>
<keyword evidence="4" id="KW-1185">Reference proteome</keyword>
<comment type="caution">
    <text evidence="3">The sequence shown here is derived from an EMBL/GenBank/DDBJ whole genome shotgun (WGS) entry which is preliminary data.</text>
</comment>
<dbReference type="Proteomes" id="UP001302812">
    <property type="component" value="Unassembled WGS sequence"/>
</dbReference>
<dbReference type="GO" id="GO:0003723">
    <property type="term" value="F:RNA binding"/>
    <property type="evidence" value="ECO:0007669"/>
    <property type="project" value="InterPro"/>
</dbReference>
<organism evidence="3 4">
    <name type="scientific">Canariomyces notabilis</name>
    <dbReference type="NCBI Taxonomy" id="2074819"/>
    <lineage>
        <taxon>Eukaryota</taxon>
        <taxon>Fungi</taxon>
        <taxon>Dikarya</taxon>
        <taxon>Ascomycota</taxon>
        <taxon>Pezizomycotina</taxon>
        <taxon>Sordariomycetes</taxon>
        <taxon>Sordariomycetidae</taxon>
        <taxon>Sordariales</taxon>
        <taxon>Chaetomiaceae</taxon>
        <taxon>Canariomyces</taxon>
    </lineage>
</organism>
<dbReference type="RefSeq" id="XP_064668434.1">
    <property type="nucleotide sequence ID" value="XM_064808789.1"/>
</dbReference>
<dbReference type="PROSITE" id="PS50882">
    <property type="entry name" value="YTH"/>
    <property type="match status" value="1"/>
</dbReference>
<evidence type="ECO:0000259" key="2">
    <source>
        <dbReference type="PROSITE" id="PS50882"/>
    </source>
</evidence>
<name>A0AAN6TAZ7_9PEZI</name>
<gene>
    <name evidence="3" type="ORF">N656DRAFT_183756</name>
</gene>
<dbReference type="GeneID" id="89932912"/>
<feature type="compositionally biased region" description="Basic and acidic residues" evidence="1">
    <location>
        <begin position="21"/>
        <end position="32"/>
    </location>
</feature>
<feature type="domain" description="YTH" evidence="2">
    <location>
        <begin position="702"/>
        <end position="727"/>
    </location>
</feature>
<feature type="region of interest" description="Disordered" evidence="1">
    <location>
        <begin position="1"/>
        <end position="32"/>
    </location>
</feature>
<dbReference type="InterPro" id="IPR007275">
    <property type="entry name" value="YTH_domain"/>
</dbReference>
<protein>
    <recommendedName>
        <fullName evidence="2">YTH domain-containing protein</fullName>
    </recommendedName>
</protein>
<evidence type="ECO:0000256" key="1">
    <source>
        <dbReference type="SAM" id="MobiDB-lite"/>
    </source>
</evidence>
<reference evidence="3" key="1">
    <citation type="journal article" date="2023" name="Mol. Phylogenet. Evol.">
        <title>Genome-scale phylogeny and comparative genomics of the fungal order Sordariales.</title>
        <authorList>
            <person name="Hensen N."/>
            <person name="Bonometti L."/>
            <person name="Westerberg I."/>
            <person name="Brannstrom I.O."/>
            <person name="Guillou S."/>
            <person name="Cros-Aarteil S."/>
            <person name="Calhoun S."/>
            <person name="Haridas S."/>
            <person name="Kuo A."/>
            <person name="Mondo S."/>
            <person name="Pangilinan J."/>
            <person name="Riley R."/>
            <person name="LaButti K."/>
            <person name="Andreopoulos B."/>
            <person name="Lipzen A."/>
            <person name="Chen C."/>
            <person name="Yan M."/>
            <person name="Daum C."/>
            <person name="Ng V."/>
            <person name="Clum A."/>
            <person name="Steindorff A."/>
            <person name="Ohm R.A."/>
            <person name="Martin F."/>
            <person name="Silar P."/>
            <person name="Natvig D.O."/>
            <person name="Lalanne C."/>
            <person name="Gautier V."/>
            <person name="Ament-Velasquez S.L."/>
            <person name="Kruys A."/>
            <person name="Hutchinson M.I."/>
            <person name="Powell A.J."/>
            <person name="Barry K."/>
            <person name="Miller A.N."/>
            <person name="Grigoriev I.V."/>
            <person name="Debuchy R."/>
            <person name="Gladieux P."/>
            <person name="Hiltunen Thoren M."/>
            <person name="Johannesson H."/>
        </authorList>
    </citation>
    <scope>NUCLEOTIDE SEQUENCE</scope>
    <source>
        <strain evidence="3">CBS 508.74</strain>
    </source>
</reference>
<dbReference type="AlphaFoldDB" id="A0AAN6TAZ7"/>
<reference evidence="3" key="2">
    <citation type="submission" date="2023-05" db="EMBL/GenBank/DDBJ databases">
        <authorList>
            <consortium name="Lawrence Berkeley National Laboratory"/>
            <person name="Steindorff A."/>
            <person name="Hensen N."/>
            <person name="Bonometti L."/>
            <person name="Westerberg I."/>
            <person name="Brannstrom I.O."/>
            <person name="Guillou S."/>
            <person name="Cros-Aarteil S."/>
            <person name="Calhoun S."/>
            <person name="Haridas S."/>
            <person name="Kuo A."/>
            <person name="Mondo S."/>
            <person name="Pangilinan J."/>
            <person name="Riley R."/>
            <person name="Labutti K."/>
            <person name="Andreopoulos B."/>
            <person name="Lipzen A."/>
            <person name="Chen C."/>
            <person name="Yanf M."/>
            <person name="Daum C."/>
            <person name="Ng V."/>
            <person name="Clum A."/>
            <person name="Ohm R."/>
            <person name="Martin F."/>
            <person name="Silar P."/>
            <person name="Natvig D."/>
            <person name="Lalanne C."/>
            <person name="Gautier V."/>
            <person name="Ament-Velasquez S.L."/>
            <person name="Kruys A."/>
            <person name="Hutchinson M.I."/>
            <person name="Powell A.J."/>
            <person name="Barry K."/>
            <person name="Miller A.N."/>
            <person name="Grigoriev I.V."/>
            <person name="Debuchy R."/>
            <person name="Gladieux P."/>
            <person name="Thoren M.H."/>
            <person name="Johannesson H."/>
        </authorList>
    </citation>
    <scope>NUCLEOTIDE SEQUENCE</scope>
    <source>
        <strain evidence="3">CBS 508.74</strain>
    </source>
</reference>